<evidence type="ECO:0000259" key="2">
    <source>
        <dbReference type="PROSITE" id="PS51886"/>
    </source>
</evidence>
<evidence type="ECO:0000313" key="3">
    <source>
        <dbReference type="EMBL" id="CAH0402951.1"/>
    </source>
</evidence>
<protein>
    <recommendedName>
        <fullName evidence="2">TLDc domain-containing protein</fullName>
    </recommendedName>
</protein>
<dbReference type="EMBL" id="OU963914">
    <property type="protein sequence ID" value="CAH0402951.1"/>
    <property type="molecule type" value="Genomic_DNA"/>
</dbReference>
<name>A0ABN8B4G7_CHISP</name>
<keyword evidence="4" id="KW-1185">Reference proteome</keyword>
<feature type="domain" description="TLDc" evidence="2">
    <location>
        <begin position="268"/>
        <end position="427"/>
    </location>
</feature>
<accession>A0ABN8B4G7</accession>
<dbReference type="Pfam" id="PF07534">
    <property type="entry name" value="TLD"/>
    <property type="match status" value="1"/>
</dbReference>
<sequence length="481" mass="53818">MGSHHSHENKGAEVASGNSTPRGSKRGSSRSGSGGELQALPEKVEKPPPSMVPVEKLGKLLAQRSREEEGINGVTEKCFTKYLFPMYPELARHFYKYIHRAGKCKNKHIPLATFRQHCERILSMLDNAAIIDTYVRMFGAETDDNMVTPDGFRSLLYTSYKLSMDHYPEGPQTCPMIDKTLSAVVKGCFNNKDCHSIGFVVRWLEEHCHRLIFPIHRYCVHMLATRHRDIEAARQSQPSTLELGTPVLTRAAPLPLSMAWLLAGCAPALYSRPLHAPAPGALASATWLARLVCAVPSHWVPLYCSRDHGLGANRFLHHTTSYRGPTIVILEAAGVTVVVCAPVEWRETHQYWGTADTALIQLFPAFALIECAPRMLYLNTSIRGYPKGLRAGSDPRKPLLDVPEDFDTITFQGAPYTLNAIQVWGCGDQASREIQLDIKKWQVKEAERQRQVKLSAADWLEHPDRYLLQLAGRPVYNDTAQ</sequence>
<dbReference type="InterPro" id="IPR006571">
    <property type="entry name" value="TLDc_dom"/>
</dbReference>
<dbReference type="Proteomes" id="UP001153292">
    <property type="component" value="Chromosome 21"/>
</dbReference>
<evidence type="ECO:0000313" key="4">
    <source>
        <dbReference type="Proteomes" id="UP001153292"/>
    </source>
</evidence>
<evidence type="ECO:0000256" key="1">
    <source>
        <dbReference type="SAM" id="MobiDB-lite"/>
    </source>
</evidence>
<dbReference type="SMART" id="SM00584">
    <property type="entry name" value="TLDc"/>
    <property type="match status" value="1"/>
</dbReference>
<reference evidence="3" key="1">
    <citation type="submission" date="2021-12" db="EMBL/GenBank/DDBJ databases">
        <authorList>
            <person name="King R."/>
        </authorList>
    </citation>
    <scope>NUCLEOTIDE SEQUENCE</scope>
</reference>
<dbReference type="PROSITE" id="PS51886">
    <property type="entry name" value="TLDC"/>
    <property type="match status" value="1"/>
</dbReference>
<organism evidence="3 4">
    <name type="scientific">Chilo suppressalis</name>
    <name type="common">Asiatic rice borer moth</name>
    <dbReference type="NCBI Taxonomy" id="168631"/>
    <lineage>
        <taxon>Eukaryota</taxon>
        <taxon>Metazoa</taxon>
        <taxon>Ecdysozoa</taxon>
        <taxon>Arthropoda</taxon>
        <taxon>Hexapoda</taxon>
        <taxon>Insecta</taxon>
        <taxon>Pterygota</taxon>
        <taxon>Neoptera</taxon>
        <taxon>Endopterygota</taxon>
        <taxon>Lepidoptera</taxon>
        <taxon>Glossata</taxon>
        <taxon>Ditrysia</taxon>
        <taxon>Pyraloidea</taxon>
        <taxon>Crambidae</taxon>
        <taxon>Crambinae</taxon>
        <taxon>Chilo</taxon>
    </lineage>
</organism>
<proteinExistence type="predicted"/>
<gene>
    <name evidence="3" type="ORF">CHILSU_LOCUS6209</name>
</gene>
<feature type="compositionally biased region" description="Basic and acidic residues" evidence="1">
    <location>
        <begin position="1"/>
        <end position="11"/>
    </location>
</feature>
<feature type="region of interest" description="Disordered" evidence="1">
    <location>
        <begin position="1"/>
        <end position="52"/>
    </location>
</feature>